<evidence type="ECO:0000313" key="2">
    <source>
        <dbReference type="Proteomes" id="UP000734823"/>
    </source>
</evidence>
<protein>
    <recommendedName>
        <fullName evidence="3">Tn3 transposase DDE domain-containing protein</fullName>
    </recommendedName>
</protein>
<sequence length="94" mass="10317">MLFDLGSPHFAAQGRSPMSAGLDQVDLAKNLVALAKVLDDVILRKLREYAAGLITEWSTPEKADDLAAVLEETARQVRLCRPNHQPSGSHLQRP</sequence>
<gene>
    <name evidence="1" type="ORF">GPZ80_31525</name>
</gene>
<evidence type="ECO:0008006" key="3">
    <source>
        <dbReference type="Google" id="ProtNLM"/>
    </source>
</evidence>
<dbReference type="RefSeq" id="WP_187224752.1">
    <property type="nucleotide sequence ID" value="NZ_JABVED010000038.1"/>
</dbReference>
<keyword evidence="2" id="KW-1185">Reference proteome</keyword>
<dbReference type="Proteomes" id="UP000734823">
    <property type="component" value="Unassembled WGS sequence"/>
</dbReference>
<reference evidence="1 2" key="1">
    <citation type="submission" date="2020-06" db="EMBL/GenBank/DDBJ databases">
        <title>Actinokineospora xiongansis sp. nov., isolated from soil of Baiyangdian.</title>
        <authorList>
            <person name="Zhang X."/>
        </authorList>
    </citation>
    <scope>NUCLEOTIDE SEQUENCE [LARGE SCALE GENOMIC DNA]</scope>
    <source>
        <strain evidence="1 2">HBU206404</strain>
    </source>
</reference>
<name>A0ABR7LH37_9PSEU</name>
<comment type="caution">
    <text evidence="1">The sequence shown here is derived from an EMBL/GenBank/DDBJ whole genome shotgun (WGS) entry which is preliminary data.</text>
</comment>
<accession>A0ABR7LH37</accession>
<dbReference type="EMBL" id="JABVED010000038">
    <property type="protein sequence ID" value="MBC6451684.1"/>
    <property type="molecule type" value="Genomic_DNA"/>
</dbReference>
<organism evidence="1 2">
    <name type="scientific">Actinokineospora xionganensis</name>
    <dbReference type="NCBI Taxonomy" id="2684470"/>
    <lineage>
        <taxon>Bacteria</taxon>
        <taxon>Bacillati</taxon>
        <taxon>Actinomycetota</taxon>
        <taxon>Actinomycetes</taxon>
        <taxon>Pseudonocardiales</taxon>
        <taxon>Pseudonocardiaceae</taxon>
        <taxon>Actinokineospora</taxon>
    </lineage>
</organism>
<proteinExistence type="predicted"/>
<evidence type="ECO:0000313" key="1">
    <source>
        <dbReference type="EMBL" id="MBC6451684.1"/>
    </source>
</evidence>